<accession>A0A3Q3VYE1</accession>
<dbReference type="Proteomes" id="UP000261620">
    <property type="component" value="Unplaced"/>
</dbReference>
<reference evidence="1" key="2">
    <citation type="submission" date="2025-09" db="UniProtKB">
        <authorList>
            <consortium name="Ensembl"/>
        </authorList>
    </citation>
    <scope>IDENTIFICATION</scope>
</reference>
<reference evidence="1" key="1">
    <citation type="submission" date="2025-08" db="UniProtKB">
        <authorList>
            <consortium name="Ensembl"/>
        </authorList>
    </citation>
    <scope>IDENTIFICATION</scope>
</reference>
<sequence length="175" mass="20706">MTKMSGRKINFGQSVPKHSLILLHWFANMVEINNNNVIRLTFDPNSDYGSHHYGNYERLLDPLPRGYRYFTVGNLNQDTSAQLPDYVVNPQREYDGRNRDRIIIRVWEQRIDQVFITQHYDTSEHQGTPYDPTHTFHITNNLLIQIREFSLRDQYLKVASKRCLTPILWIIKTGN</sequence>
<dbReference type="AlphaFoldDB" id="A0A3Q3VYE1"/>
<evidence type="ECO:0000313" key="2">
    <source>
        <dbReference type="Proteomes" id="UP000261620"/>
    </source>
</evidence>
<proteinExistence type="predicted"/>
<dbReference type="PANTHER" id="PTHR38706">
    <property type="entry name" value="SI:CH211-198C19.1-RELATED"/>
    <property type="match status" value="1"/>
</dbReference>
<organism evidence="1 2">
    <name type="scientific">Mola mola</name>
    <name type="common">Ocean sunfish</name>
    <name type="synonym">Tetraodon mola</name>
    <dbReference type="NCBI Taxonomy" id="94237"/>
    <lineage>
        <taxon>Eukaryota</taxon>
        <taxon>Metazoa</taxon>
        <taxon>Chordata</taxon>
        <taxon>Craniata</taxon>
        <taxon>Vertebrata</taxon>
        <taxon>Euteleostomi</taxon>
        <taxon>Actinopterygii</taxon>
        <taxon>Neopterygii</taxon>
        <taxon>Teleostei</taxon>
        <taxon>Neoteleostei</taxon>
        <taxon>Acanthomorphata</taxon>
        <taxon>Eupercaria</taxon>
        <taxon>Tetraodontiformes</taxon>
        <taxon>Molidae</taxon>
        <taxon>Mola</taxon>
    </lineage>
</organism>
<evidence type="ECO:0000313" key="1">
    <source>
        <dbReference type="Ensembl" id="ENSMMOP00000006668.1"/>
    </source>
</evidence>
<name>A0A3Q3VYE1_MOLML</name>
<dbReference type="OMA" id="WFANEVE"/>
<dbReference type="PANTHER" id="PTHR38706:SF2">
    <property type="match status" value="1"/>
</dbReference>
<keyword evidence="2" id="KW-1185">Reference proteome</keyword>
<protein>
    <submittedName>
        <fullName evidence="1">Uncharacterized protein</fullName>
    </submittedName>
</protein>
<dbReference type="Ensembl" id="ENSMMOT00000006792.1">
    <property type="protein sequence ID" value="ENSMMOP00000006668.1"/>
    <property type="gene ID" value="ENSMMOG00000005211.1"/>
</dbReference>